<name>A0A5Q3Q6N7_9PSEU</name>
<evidence type="ECO:0000256" key="2">
    <source>
        <dbReference type="ARBA" id="ARBA00023251"/>
    </source>
</evidence>
<dbReference type="InterPro" id="IPR024172">
    <property type="entry name" value="AadA/Aad9"/>
</dbReference>
<dbReference type="InterPro" id="IPR043519">
    <property type="entry name" value="NT_sf"/>
</dbReference>
<dbReference type="AlphaFoldDB" id="A0A5Q3Q6N7"/>
<evidence type="ECO:0000259" key="5">
    <source>
        <dbReference type="Pfam" id="PF18765"/>
    </source>
</evidence>
<dbReference type="GO" id="GO:0046677">
    <property type="term" value="P:response to antibiotic"/>
    <property type="evidence" value="ECO:0007669"/>
    <property type="project" value="UniProtKB-KW"/>
</dbReference>
<dbReference type="InterPro" id="IPR025184">
    <property type="entry name" value="AadA_C"/>
</dbReference>
<feature type="domain" description="Adenylyltransferase AadA C-terminal" evidence="4">
    <location>
        <begin position="144"/>
        <end position="242"/>
    </location>
</feature>
<dbReference type="Proteomes" id="UP000371041">
    <property type="component" value="Chromosome"/>
</dbReference>
<keyword evidence="7" id="KW-1185">Reference proteome</keyword>
<protein>
    <submittedName>
        <fullName evidence="6">DUF4111 domain-containing protein</fullName>
    </submittedName>
</protein>
<accession>A0A5Q3Q6N7</accession>
<dbReference type="Pfam" id="PF18765">
    <property type="entry name" value="Polbeta"/>
    <property type="match status" value="1"/>
</dbReference>
<dbReference type="Pfam" id="PF13427">
    <property type="entry name" value="AadA_C"/>
    <property type="match status" value="1"/>
</dbReference>
<keyword evidence="2" id="KW-0046">Antibiotic resistance</keyword>
<dbReference type="PIRSF" id="PIRSF000819">
    <property type="entry name" value="Streptomycin_3-adenylyltransf"/>
    <property type="match status" value="1"/>
</dbReference>
<dbReference type="SUPFAM" id="SSF81301">
    <property type="entry name" value="Nucleotidyltransferase"/>
    <property type="match status" value="1"/>
</dbReference>
<proteinExistence type="predicted"/>
<sequence>MVAVAERIAALTVRLLGEDCVGVYLYGSAVAGGLRPDSDVDVLVVTETSLSDQVRRELIGELLRVSGRWPVRDHEHPVELTTVVRGEVVPWLHPARRDFQYGEWLRDEFEAGALPRPASDPDLAVLVTLVRQAGVLLAGRSPQDVLDPVPSQDVMRAMRDGLPELLDGLDGDERNVVLTLARMWTTAETGEILSKDAAAARVAAQLDGREREIVELARAAYTGGVVDDWTGLREPLLGFVDRARQVVAAPR</sequence>
<dbReference type="RefSeq" id="WP_154075437.1">
    <property type="nucleotide sequence ID" value="NZ_CP045929.1"/>
</dbReference>
<reference evidence="7" key="1">
    <citation type="submission" date="2019-11" db="EMBL/GenBank/DDBJ databases">
        <title>The complete genome sequence of Saccharopolyspora sp. E2A.</title>
        <authorList>
            <person name="Zhang G."/>
        </authorList>
    </citation>
    <scope>NUCLEOTIDE SEQUENCE [LARGE SCALE GENOMIC DNA]</scope>
    <source>
        <strain evidence="7">E2A</strain>
    </source>
</reference>
<evidence type="ECO:0000313" key="6">
    <source>
        <dbReference type="EMBL" id="QGK68834.1"/>
    </source>
</evidence>
<dbReference type="EMBL" id="CP045929">
    <property type="protein sequence ID" value="QGK68834.1"/>
    <property type="molecule type" value="Genomic_DNA"/>
</dbReference>
<feature type="domain" description="Polymerase beta nucleotidyltransferase" evidence="5">
    <location>
        <begin position="22"/>
        <end position="65"/>
    </location>
</feature>
<keyword evidence="1" id="KW-0808">Transferase</keyword>
<evidence type="ECO:0000256" key="3">
    <source>
        <dbReference type="ARBA" id="ARBA00047831"/>
    </source>
</evidence>
<dbReference type="InterPro" id="IPR041633">
    <property type="entry name" value="Polbeta"/>
</dbReference>
<dbReference type="KEGG" id="sace:GIY23_04085"/>
<dbReference type="CDD" id="cd05403">
    <property type="entry name" value="NT_KNTase_like"/>
    <property type="match status" value="1"/>
</dbReference>
<organism evidence="6 7">
    <name type="scientific">Allosaccharopolyspora coralli</name>
    <dbReference type="NCBI Taxonomy" id="2665642"/>
    <lineage>
        <taxon>Bacteria</taxon>
        <taxon>Bacillati</taxon>
        <taxon>Actinomycetota</taxon>
        <taxon>Actinomycetes</taxon>
        <taxon>Pseudonocardiales</taxon>
        <taxon>Pseudonocardiaceae</taxon>
        <taxon>Allosaccharopolyspora</taxon>
    </lineage>
</organism>
<dbReference type="Gene3D" id="3.30.460.10">
    <property type="entry name" value="Beta Polymerase, domain 2"/>
    <property type="match status" value="1"/>
</dbReference>
<evidence type="ECO:0000256" key="1">
    <source>
        <dbReference type="ARBA" id="ARBA00022679"/>
    </source>
</evidence>
<gene>
    <name evidence="6" type="ORF">GIY23_04085</name>
</gene>
<dbReference type="GO" id="GO:0070566">
    <property type="term" value="F:adenylyltransferase activity"/>
    <property type="evidence" value="ECO:0007669"/>
    <property type="project" value="InterPro"/>
</dbReference>
<comment type="catalytic activity">
    <reaction evidence="3">
        <text>spectinomycin + ATP = 9-O-adenylylspectinomycin + diphosphate</text>
        <dbReference type="Rhea" id="RHEA:63228"/>
        <dbReference type="ChEBI" id="CHEBI:30616"/>
        <dbReference type="ChEBI" id="CHEBI:33019"/>
        <dbReference type="ChEBI" id="CHEBI:146260"/>
        <dbReference type="ChEBI" id="CHEBI:146261"/>
    </reaction>
</comment>
<evidence type="ECO:0000259" key="4">
    <source>
        <dbReference type="Pfam" id="PF13427"/>
    </source>
</evidence>
<dbReference type="NCBIfam" id="NF010309">
    <property type="entry name" value="PRK13746.1"/>
    <property type="match status" value="1"/>
</dbReference>
<evidence type="ECO:0000313" key="7">
    <source>
        <dbReference type="Proteomes" id="UP000371041"/>
    </source>
</evidence>